<evidence type="ECO:0000313" key="2">
    <source>
        <dbReference type="Proteomes" id="UP000242450"/>
    </source>
</evidence>
<sequence>MQPKIELIYLSSPTLLDLRITQRILGTGAAEPIRNLFTAFGKNKNKDYWIDGCWYNVPLTISQNLIQVELKASPCCFGGPEILALGSTIWTSVNDKVKPPTSSSHDPGHHDGPSLFILFNSGSQWFSIFDQADDFHRVFLIVNVIGHRRQHRIIIVLSHSVMHREQSLHLGF</sequence>
<evidence type="ECO:0000313" key="1">
    <source>
        <dbReference type="EMBL" id="OWJ99638.1"/>
    </source>
</evidence>
<name>A0A212C0U4_CEREH</name>
<dbReference type="AlphaFoldDB" id="A0A212C0U4"/>
<reference evidence="1 2" key="1">
    <citation type="journal article" date="2018" name="Mol. Genet. Genomics">
        <title>The red deer Cervus elaphus genome CerEla1.0: sequencing, annotating, genes, and chromosomes.</title>
        <authorList>
            <person name="Bana N.A."/>
            <person name="Nyiri A."/>
            <person name="Nagy J."/>
            <person name="Frank K."/>
            <person name="Nagy T."/>
            <person name="Steger V."/>
            <person name="Schiller M."/>
            <person name="Lakatos P."/>
            <person name="Sugar L."/>
            <person name="Horn P."/>
            <person name="Barta E."/>
            <person name="Orosz L."/>
        </authorList>
    </citation>
    <scope>NUCLEOTIDE SEQUENCE [LARGE SCALE GENOMIC DNA]</scope>
    <source>
        <strain evidence="1">Hungarian</strain>
    </source>
</reference>
<comment type="caution">
    <text evidence="1">The sequence shown here is derived from an EMBL/GenBank/DDBJ whole genome shotgun (WGS) entry which is preliminary data.</text>
</comment>
<gene>
    <name evidence="1" type="ORF">Celaphus_00009709</name>
</gene>
<proteinExistence type="predicted"/>
<organism evidence="1 2">
    <name type="scientific">Cervus elaphus hippelaphus</name>
    <name type="common">European red deer</name>
    <dbReference type="NCBI Taxonomy" id="46360"/>
    <lineage>
        <taxon>Eukaryota</taxon>
        <taxon>Metazoa</taxon>
        <taxon>Chordata</taxon>
        <taxon>Craniata</taxon>
        <taxon>Vertebrata</taxon>
        <taxon>Euteleostomi</taxon>
        <taxon>Mammalia</taxon>
        <taxon>Eutheria</taxon>
        <taxon>Laurasiatheria</taxon>
        <taxon>Artiodactyla</taxon>
        <taxon>Ruminantia</taxon>
        <taxon>Pecora</taxon>
        <taxon>Cervidae</taxon>
        <taxon>Cervinae</taxon>
        <taxon>Cervus</taxon>
    </lineage>
</organism>
<dbReference type="EMBL" id="MKHE01000034">
    <property type="protein sequence ID" value="OWJ99638.1"/>
    <property type="molecule type" value="Genomic_DNA"/>
</dbReference>
<keyword evidence="2" id="KW-1185">Reference proteome</keyword>
<dbReference type="Proteomes" id="UP000242450">
    <property type="component" value="Chromosome X"/>
</dbReference>
<protein>
    <submittedName>
        <fullName evidence="1">Uncharacterized protein</fullName>
    </submittedName>
</protein>
<accession>A0A212C0U4</accession>